<dbReference type="SUPFAM" id="SSF46689">
    <property type="entry name" value="Homeodomain-like"/>
    <property type="match status" value="1"/>
</dbReference>
<dbReference type="Pfam" id="PF00440">
    <property type="entry name" value="TetR_N"/>
    <property type="match status" value="1"/>
</dbReference>
<evidence type="ECO:0000313" key="5">
    <source>
        <dbReference type="Proteomes" id="UP001629745"/>
    </source>
</evidence>
<name>A0ABW9FDQ0_9NOCA</name>
<dbReference type="Proteomes" id="UP001629745">
    <property type="component" value="Unassembled WGS sequence"/>
</dbReference>
<gene>
    <name evidence="4" type="ORF">ABEU20_002253</name>
</gene>
<keyword evidence="1" id="KW-0238">DNA-binding</keyword>
<reference evidence="4 5" key="1">
    <citation type="submission" date="2023-11" db="EMBL/GenBank/DDBJ databases">
        <authorList>
            <person name="Val-Calvo J."/>
            <person name="Scortti M."/>
            <person name="Vazquez-Boland J."/>
        </authorList>
    </citation>
    <scope>NUCLEOTIDE SEQUENCE [LARGE SCALE GENOMIC DNA]</scope>
    <source>
        <strain evidence="4 5">PAM 2766</strain>
    </source>
</reference>
<evidence type="ECO:0000256" key="1">
    <source>
        <dbReference type="ARBA" id="ARBA00023125"/>
    </source>
</evidence>
<dbReference type="Gene3D" id="1.10.357.10">
    <property type="entry name" value="Tetracycline Repressor, domain 2"/>
    <property type="match status" value="1"/>
</dbReference>
<dbReference type="RefSeq" id="WP_420164570.1">
    <property type="nucleotide sequence ID" value="NZ_JBDLNV010000003.1"/>
</dbReference>
<evidence type="ECO:0000256" key="2">
    <source>
        <dbReference type="SAM" id="MobiDB-lite"/>
    </source>
</evidence>
<proteinExistence type="predicted"/>
<dbReference type="InterPro" id="IPR001647">
    <property type="entry name" value="HTH_TetR"/>
</dbReference>
<comment type="caution">
    <text evidence="4">The sequence shown here is derived from an EMBL/GenBank/DDBJ whole genome shotgun (WGS) entry which is preliminary data.</text>
</comment>
<evidence type="ECO:0000259" key="3">
    <source>
        <dbReference type="Pfam" id="PF00440"/>
    </source>
</evidence>
<dbReference type="InterPro" id="IPR009057">
    <property type="entry name" value="Homeodomain-like_sf"/>
</dbReference>
<feature type="domain" description="HTH tetR-type" evidence="3">
    <location>
        <begin position="2"/>
        <end position="48"/>
    </location>
</feature>
<organism evidence="4 5">
    <name type="scientific">Rhodococcus parequi</name>
    <dbReference type="NCBI Taxonomy" id="3137122"/>
    <lineage>
        <taxon>Bacteria</taxon>
        <taxon>Bacillati</taxon>
        <taxon>Actinomycetota</taxon>
        <taxon>Actinomycetes</taxon>
        <taxon>Mycobacteriales</taxon>
        <taxon>Nocardiaceae</taxon>
        <taxon>Rhodococcus</taxon>
    </lineage>
</organism>
<accession>A0ABW9FDQ0</accession>
<feature type="compositionally biased region" description="Polar residues" evidence="2">
    <location>
        <begin position="193"/>
        <end position="210"/>
    </location>
</feature>
<keyword evidence="5" id="KW-1185">Reference proteome</keyword>
<dbReference type="EMBL" id="JBDLNV010000003">
    <property type="protein sequence ID" value="MFM1723682.1"/>
    <property type="molecule type" value="Genomic_DNA"/>
</dbReference>
<protein>
    <submittedName>
        <fullName evidence="4">TetR family transcriptional regulator</fullName>
    </submittedName>
</protein>
<sequence>MIEAAEQIIAERGMPALTLKDVQIAANQSNKSAAKYHFGSREGLIEALVELRMAPVNARRQELLDEIERLGAPPTVRQAVEALVRPLAAETLGRPGSRYARFLVQGLFDPALADTIQKHLRAETYRRVHRMLVGLCPIPGDVAKWRADKVATLAMTTLAAHEGRDRTRQQTAAIVADLVDTCVAVLEAPASVPRSTPDPTEQTDPQGVSL</sequence>
<evidence type="ECO:0000313" key="4">
    <source>
        <dbReference type="EMBL" id="MFM1723682.1"/>
    </source>
</evidence>
<feature type="region of interest" description="Disordered" evidence="2">
    <location>
        <begin position="190"/>
        <end position="210"/>
    </location>
</feature>